<evidence type="ECO:0000256" key="1">
    <source>
        <dbReference type="ARBA" id="ARBA00022723"/>
    </source>
</evidence>
<dbReference type="PANTHER" id="PTHR32027">
    <property type="entry name" value="CYTOSINE DEAMINASE"/>
    <property type="match status" value="1"/>
</dbReference>
<dbReference type="InterPro" id="IPR032466">
    <property type="entry name" value="Metal_Hydrolase"/>
</dbReference>
<sequence>MDIIIRNAKIIGRTNLNDIGIDNGKIVKIGEISEFANNEIDAKGKLVSPPFVDPHVHLDAILTVGNPSYNMSGTLWEGIRIWSERKKKLTYEDVKNRAKEAIKWAVAKGTLKIRTHVDVCDPELVALKAMIDVKKEVKDLIDLQIVSFPQEGIVSFPNGEKLMEKSLELGADIVGGIPHYEFSRNDGIESIDIIMKLAKKYDKDIDVHIDEIDDEQSRFVEYLASKTIKENYQGRVTASHITAMHSYNNAYANKLMGVFKKAQLNVIANPLDNIALGGRFDNYPIRRGMTRVKELLNYGINVGLGHDSVMDPWYPLGKYSMLQVAFMGLNIGHMTGYEEIKQIYNAITYNSAKLMNIKDYGIEEGNAADLIILNSPSEIEAIRLESEVLYVIKNGKIVSKTYPSKSYVYNEEISFRVSGIYE</sequence>
<dbReference type="EMBL" id="FQUI01000008">
    <property type="protein sequence ID" value="SHE59890.1"/>
    <property type="molecule type" value="Genomic_DNA"/>
</dbReference>
<keyword evidence="1" id="KW-0479">Metal-binding</keyword>
<comment type="caution">
    <text evidence="4">The sequence shown here is derived from an EMBL/GenBank/DDBJ whole genome shotgun (WGS) entry which is preliminary data.</text>
</comment>
<dbReference type="AlphaFoldDB" id="A0A1M4UTH1"/>
<dbReference type="SUPFAM" id="SSF51338">
    <property type="entry name" value="Composite domain of metallo-dependent hydrolases"/>
    <property type="match status" value="1"/>
</dbReference>
<accession>A0A1M4UTH1</accession>
<organism evidence="4 5">
    <name type="scientific">Marinitoga hydrogenitolerans (strain DSM 16785 / JCM 12826 / AT1271)</name>
    <dbReference type="NCBI Taxonomy" id="1122195"/>
    <lineage>
        <taxon>Bacteria</taxon>
        <taxon>Thermotogati</taxon>
        <taxon>Thermotogota</taxon>
        <taxon>Thermotogae</taxon>
        <taxon>Petrotogales</taxon>
        <taxon>Petrotogaceae</taxon>
        <taxon>Marinitoga</taxon>
    </lineage>
</organism>
<evidence type="ECO:0000313" key="4">
    <source>
        <dbReference type="EMBL" id="SHE59890.1"/>
    </source>
</evidence>
<dbReference type="Gene3D" id="3.20.20.140">
    <property type="entry name" value="Metal-dependent hydrolases"/>
    <property type="match status" value="1"/>
</dbReference>
<dbReference type="CDD" id="cd01293">
    <property type="entry name" value="Bact_CD"/>
    <property type="match status" value="1"/>
</dbReference>
<reference evidence="4" key="1">
    <citation type="submission" date="2016-11" db="EMBL/GenBank/DDBJ databases">
        <authorList>
            <person name="Varghese N."/>
            <person name="Submissions S."/>
        </authorList>
    </citation>
    <scope>NUCLEOTIDE SEQUENCE [LARGE SCALE GENOMIC DNA]</scope>
    <source>
        <strain evidence="4">DSM 16785</strain>
    </source>
</reference>
<protein>
    <submittedName>
        <fullName evidence="4">Cytosine deaminase</fullName>
    </submittedName>
</protein>
<dbReference type="NCBIfam" id="NF005748">
    <property type="entry name" value="PRK07572.1"/>
    <property type="match status" value="1"/>
</dbReference>
<evidence type="ECO:0000313" key="5">
    <source>
        <dbReference type="Proteomes" id="UP000184334"/>
    </source>
</evidence>
<dbReference type="InterPro" id="IPR052349">
    <property type="entry name" value="Metallo-hydrolase_Enzymes"/>
</dbReference>
<feature type="domain" description="Amidohydrolase 3" evidence="3">
    <location>
        <begin position="39"/>
        <end position="398"/>
    </location>
</feature>
<dbReference type="GO" id="GO:0046872">
    <property type="term" value="F:metal ion binding"/>
    <property type="evidence" value="ECO:0007669"/>
    <property type="project" value="UniProtKB-KW"/>
</dbReference>
<dbReference type="Pfam" id="PF07969">
    <property type="entry name" value="Amidohydro_3"/>
    <property type="match status" value="1"/>
</dbReference>
<dbReference type="InterPro" id="IPR013108">
    <property type="entry name" value="Amidohydro_3"/>
</dbReference>
<dbReference type="STRING" id="1122195.SAMN02745164_00766"/>
<name>A0A1M4UTH1_MARH1</name>
<dbReference type="GO" id="GO:0035888">
    <property type="term" value="F:isoguanine deaminase activity"/>
    <property type="evidence" value="ECO:0007669"/>
    <property type="project" value="TreeGrafter"/>
</dbReference>
<keyword evidence="2" id="KW-0378">Hydrolase</keyword>
<dbReference type="Gene3D" id="2.30.40.10">
    <property type="entry name" value="Urease, subunit C, domain 1"/>
    <property type="match status" value="1"/>
</dbReference>
<dbReference type="FunFam" id="3.20.20.140:FF:000019">
    <property type="entry name" value="Cytosine deaminase"/>
    <property type="match status" value="1"/>
</dbReference>
<keyword evidence="5" id="KW-1185">Reference proteome</keyword>
<dbReference type="InterPro" id="IPR011059">
    <property type="entry name" value="Metal-dep_hydrolase_composite"/>
</dbReference>
<gene>
    <name evidence="4" type="ORF">SAMN02745164_00766</name>
</gene>
<dbReference type="Proteomes" id="UP000184334">
    <property type="component" value="Unassembled WGS sequence"/>
</dbReference>
<dbReference type="NCBIfam" id="NF006685">
    <property type="entry name" value="PRK09230.1"/>
    <property type="match status" value="1"/>
</dbReference>
<dbReference type="GO" id="GO:0006209">
    <property type="term" value="P:cytosine catabolic process"/>
    <property type="evidence" value="ECO:0007669"/>
    <property type="project" value="TreeGrafter"/>
</dbReference>
<dbReference type="SUPFAM" id="SSF51556">
    <property type="entry name" value="Metallo-dependent hydrolases"/>
    <property type="match status" value="1"/>
</dbReference>
<dbReference type="PANTHER" id="PTHR32027:SF0">
    <property type="entry name" value="CYTOSINE DEAMINASE"/>
    <property type="match status" value="1"/>
</dbReference>
<proteinExistence type="predicted"/>
<dbReference type="GO" id="GO:0004131">
    <property type="term" value="F:cytosine deaminase activity"/>
    <property type="evidence" value="ECO:0007669"/>
    <property type="project" value="TreeGrafter"/>
</dbReference>
<evidence type="ECO:0000259" key="3">
    <source>
        <dbReference type="Pfam" id="PF07969"/>
    </source>
</evidence>
<evidence type="ECO:0000256" key="2">
    <source>
        <dbReference type="ARBA" id="ARBA00022801"/>
    </source>
</evidence>